<dbReference type="Pfam" id="PF00753">
    <property type="entry name" value="Lactamase_B"/>
    <property type="match status" value="1"/>
</dbReference>
<dbReference type="PANTHER" id="PTHR42951">
    <property type="entry name" value="METALLO-BETA-LACTAMASE DOMAIN-CONTAINING"/>
    <property type="match status" value="1"/>
</dbReference>
<dbReference type="InterPro" id="IPR050855">
    <property type="entry name" value="NDM-1-like"/>
</dbReference>
<evidence type="ECO:0000313" key="2">
    <source>
        <dbReference type="EMBL" id="ABW67298.1"/>
    </source>
</evidence>
<dbReference type="Gene3D" id="3.60.15.10">
    <property type="entry name" value="Ribonuclease Z/Hydroxyacylglutathione hydrolase-like"/>
    <property type="match status" value="1"/>
</dbReference>
<accession>A8ZZE5</accession>
<dbReference type="AlphaFoldDB" id="A8ZZE5"/>
<reference evidence="2 3" key="1">
    <citation type="submission" date="2007-10" db="EMBL/GenBank/DDBJ databases">
        <title>Complete sequence of Desulfococcus oleovorans Hxd3.</title>
        <authorList>
            <consortium name="US DOE Joint Genome Institute"/>
            <person name="Copeland A."/>
            <person name="Lucas S."/>
            <person name="Lapidus A."/>
            <person name="Barry K."/>
            <person name="Glavina del Rio T."/>
            <person name="Dalin E."/>
            <person name="Tice H."/>
            <person name="Pitluck S."/>
            <person name="Kiss H."/>
            <person name="Brettin T."/>
            <person name="Bruce D."/>
            <person name="Detter J.C."/>
            <person name="Han C."/>
            <person name="Schmutz J."/>
            <person name="Larimer F."/>
            <person name="Land M."/>
            <person name="Hauser L."/>
            <person name="Kyrpides N."/>
            <person name="Kim E."/>
            <person name="Wawrik B."/>
            <person name="Richardson P."/>
        </authorList>
    </citation>
    <scope>NUCLEOTIDE SEQUENCE [LARGE SCALE GENOMIC DNA]</scope>
    <source>
        <strain evidence="3">DSM 6200 / JCM 39069 / Hxd3</strain>
    </source>
</reference>
<dbReference type="SMART" id="SM00849">
    <property type="entry name" value="Lactamase_B"/>
    <property type="match status" value="1"/>
</dbReference>
<evidence type="ECO:0000313" key="3">
    <source>
        <dbReference type="Proteomes" id="UP000008561"/>
    </source>
</evidence>
<dbReference type="STRING" id="96561.Dole_1494"/>
<dbReference type="InterPro" id="IPR001279">
    <property type="entry name" value="Metallo-B-lactamas"/>
</dbReference>
<keyword evidence="3" id="KW-1185">Reference proteome</keyword>
<proteinExistence type="predicted"/>
<dbReference type="Proteomes" id="UP000008561">
    <property type="component" value="Chromosome"/>
</dbReference>
<sequence length="307" mass="33290">MIVSRSGAIAPGLHVVGPAEVPVFLLDGDRPALVDAGFACLADTYVNDIQKILNGRQPAYALITHSHFDHLGAVSWLKKAFPQMAICGSPGIDRVMARSGAVDVMRMLSDAARQTIAAEGVDMDHAPVFEPFALDRPLAGGDRISLSDGMDVVVYETPGHTRDCLSYYIPATRTLLASEAAGIPDATGYVFIDFLVDYDIYMDSLQKLSCLDVDVLCFGHGYVYTGDDAAAYFPNAMACAEAFYERTKQCLKEEGGDIESVKQRLKAFEYDGKPEPKQPEPAYLLNLAARILAVQRREAALEEGGKS</sequence>
<dbReference type="eggNOG" id="COG0491">
    <property type="taxonomic scope" value="Bacteria"/>
</dbReference>
<dbReference type="KEGG" id="dol:Dole_1494"/>
<organism evidence="2 3">
    <name type="scientific">Desulfosudis oleivorans (strain DSM 6200 / JCM 39069 / Hxd3)</name>
    <name type="common">Desulfococcus oleovorans</name>
    <dbReference type="NCBI Taxonomy" id="96561"/>
    <lineage>
        <taxon>Bacteria</taxon>
        <taxon>Pseudomonadati</taxon>
        <taxon>Thermodesulfobacteriota</taxon>
        <taxon>Desulfobacteria</taxon>
        <taxon>Desulfobacterales</taxon>
        <taxon>Desulfosudaceae</taxon>
        <taxon>Desulfosudis</taxon>
    </lineage>
</organism>
<evidence type="ECO:0000259" key="1">
    <source>
        <dbReference type="SMART" id="SM00849"/>
    </source>
</evidence>
<dbReference type="SUPFAM" id="SSF56281">
    <property type="entry name" value="Metallo-hydrolase/oxidoreductase"/>
    <property type="match status" value="1"/>
</dbReference>
<dbReference type="HOGENOM" id="CLU_082362_0_0_7"/>
<feature type="domain" description="Metallo-beta-lactamase" evidence="1">
    <location>
        <begin position="20"/>
        <end position="220"/>
    </location>
</feature>
<dbReference type="RefSeq" id="WP_012174914.1">
    <property type="nucleotide sequence ID" value="NC_009943.1"/>
</dbReference>
<protein>
    <submittedName>
        <fullName evidence="2">Beta-lactamase domain protein</fullName>
    </submittedName>
</protein>
<dbReference type="InterPro" id="IPR036866">
    <property type="entry name" value="RibonucZ/Hydroxyglut_hydro"/>
</dbReference>
<gene>
    <name evidence="2" type="ordered locus">Dole_1494</name>
</gene>
<dbReference type="EMBL" id="CP000859">
    <property type="protein sequence ID" value="ABW67298.1"/>
    <property type="molecule type" value="Genomic_DNA"/>
</dbReference>
<name>A8ZZE5_DESOH</name>